<dbReference type="GO" id="GO:0005634">
    <property type="term" value="C:nucleus"/>
    <property type="evidence" value="ECO:0007669"/>
    <property type="project" value="UniProtKB-SubCell"/>
</dbReference>
<dbReference type="GO" id="GO:0005732">
    <property type="term" value="C:sno(s)RNA-containing ribonucleoprotein complex"/>
    <property type="evidence" value="ECO:0007669"/>
    <property type="project" value="InterPro"/>
</dbReference>
<dbReference type="Gene3D" id="2.40.10.230">
    <property type="entry name" value="Probable tRNA pseudouridine synthase domain"/>
    <property type="match status" value="1"/>
</dbReference>
<dbReference type="VEuPathDB" id="FungiDB:L203_01409"/>
<accession>A0A1E3ITH1</accession>
<dbReference type="InterPro" id="IPR009000">
    <property type="entry name" value="Transl_B-barrel_sf"/>
</dbReference>
<feature type="compositionally biased region" description="Basic residues" evidence="9">
    <location>
        <begin position="459"/>
        <end position="472"/>
    </location>
</feature>
<dbReference type="GO" id="GO:0003723">
    <property type="term" value="F:RNA binding"/>
    <property type="evidence" value="ECO:0007669"/>
    <property type="project" value="UniProtKB-KW"/>
</dbReference>
<dbReference type="InterPro" id="IPR038664">
    <property type="entry name" value="Gar1/Naf1_Cbf5-bd_sf"/>
</dbReference>
<comment type="subcellular location">
    <subcellularLocation>
        <location evidence="1">Nucleus</location>
    </subcellularLocation>
</comment>
<keyword evidence="5" id="KW-0698">rRNA processing</keyword>
<reference evidence="10" key="1">
    <citation type="submission" date="2016-06" db="EMBL/GenBank/DDBJ databases">
        <authorList>
            <person name="Cuomo C."/>
            <person name="Litvintseva A."/>
            <person name="Heitman J."/>
            <person name="Chen Y."/>
            <person name="Sun S."/>
            <person name="Springer D."/>
            <person name="Dromer F."/>
            <person name="Young S."/>
            <person name="Zeng Q."/>
            <person name="Chapman S."/>
            <person name="Gujja S."/>
            <person name="Saif S."/>
            <person name="Birren B."/>
        </authorList>
    </citation>
    <scope>NUCLEOTIDE SEQUENCE</scope>
    <source>
        <strain evidence="10">CBS 7841</strain>
    </source>
</reference>
<name>A0A1E3ITH1_9TREE</name>
<feature type="compositionally biased region" description="Basic and acidic residues" evidence="9">
    <location>
        <begin position="14"/>
        <end position="29"/>
    </location>
</feature>
<evidence type="ECO:0000313" key="10">
    <source>
        <dbReference type="EMBL" id="WVN86978.1"/>
    </source>
</evidence>
<dbReference type="SUPFAM" id="SSF50447">
    <property type="entry name" value="Translation proteins"/>
    <property type="match status" value="1"/>
</dbReference>
<dbReference type="EMBL" id="CP143785">
    <property type="protein sequence ID" value="WVN86978.1"/>
    <property type="molecule type" value="Genomic_DNA"/>
</dbReference>
<evidence type="ECO:0000313" key="11">
    <source>
        <dbReference type="Proteomes" id="UP000094043"/>
    </source>
</evidence>
<feature type="region of interest" description="Disordered" evidence="9">
    <location>
        <begin position="1"/>
        <end position="56"/>
    </location>
</feature>
<evidence type="ECO:0000256" key="4">
    <source>
        <dbReference type="ARBA" id="ARBA00022517"/>
    </source>
</evidence>
<gene>
    <name evidence="10" type="ORF">L203_102153</name>
</gene>
<feature type="region of interest" description="Disordered" evidence="9">
    <location>
        <begin position="639"/>
        <end position="664"/>
    </location>
</feature>
<evidence type="ECO:0000256" key="7">
    <source>
        <dbReference type="ARBA" id="ARBA00022884"/>
    </source>
</evidence>
<feature type="compositionally biased region" description="Low complexity" evidence="9">
    <location>
        <begin position="35"/>
        <end position="44"/>
    </location>
</feature>
<feature type="compositionally biased region" description="Basic and acidic residues" evidence="9">
    <location>
        <begin position="92"/>
        <end position="122"/>
    </location>
</feature>
<dbReference type="Pfam" id="PF04410">
    <property type="entry name" value="Gar1"/>
    <property type="match status" value="1"/>
</dbReference>
<organism evidence="10 11">
    <name type="scientific">Cryptococcus depauperatus CBS 7841</name>
    <dbReference type="NCBI Taxonomy" id="1295531"/>
    <lineage>
        <taxon>Eukaryota</taxon>
        <taxon>Fungi</taxon>
        <taxon>Dikarya</taxon>
        <taxon>Basidiomycota</taxon>
        <taxon>Agaricomycotina</taxon>
        <taxon>Tremellomycetes</taxon>
        <taxon>Tremellales</taxon>
        <taxon>Cryptococcaceae</taxon>
        <taxon>Cryptococcus</taxon>
    </lineage>
</organism>
<reference evidence="10" key="3">
    <citation type="submission" date="2024-01" db="EMBL/GenBank/DDBJ databases">
        <authorList>
            <person name="Coelho M.A."/>
            <person name="David-Palma M."/>
            <person name="Shea T."/>
            <person name="Sun S."/>
            <person name="Cuomo C.A."/>
            <person name="Heitman J."/>
        </authorList>
    </citation>
    <scope>NUCLEOTIDE SEQUENCE</scope>
    <source>
        <strain evidence="10">CBS 7841</strain>
    </source>
</reference>
<dbReference type="AlphaFoldDB" id="A0A1E3ITH1"/>
<keyword evidence="4" id="KW-0690">Ribosome biogenesis</keyword>
<evidence type="ECO:0000256" key="9">
    <source>
        <dbReference type="SAM" id="MobiDB-lite"/>
    </source>
</evidence>
<evidence type="ECO:0000256" key="8">
    <source>
        <dbReference type="ARBA" id="ARBA00023242"/>
    </source>
</evidence>
<dbReference type="GO" id="GO:0006364">
    <property type="term" value="P:rRNA processing"/>
    <property type="evidence" value="ECO:0007669"/>
    <property type="project" value="UniProtKB-KW"/>
</dbReference>
<dbReference type="GO" id="GO:0000493">
    <property type="term" value="P:box H/ACA snoRNP assembly"/>
    <property type="evidence" value="ECO:0007669"/>
    <property type="project" value="InterPro"/>
</dbReference>
<dbReference type="OrthoDB" id="21550at2759"/>
<dbReference type="RefSeq" id="XP_066067678.1">
    <property type="nucleotide sequence ID" value="XM_066211581.1"/>
</dbReference>
<dbReference type="Proteomes" id="UP000094043">
    <property type="component" value="Chromosome 2"/>
</dbReference>
<evidence type="ECO:0000256" key="5">
    <source>
        <dbReference type="ARBA" id="ARBA00022552"/>
    </source>
</evidence>
<proteinExistence type="inferred from homology"/>
<dbReference type="GeneID" id="91086365"/>
<sequence length="664" mass="72995">MSNQKPDIIYSDWAGHEPEREGTAEDQGERAPIQSSSGAITSSSTNPAPPSFIAPSDIPQDLAVIMEMVANDEVVGSIPPIDMTAAEKRKIIEEDRKLNPTKDEGLGQKAREIAGDGEKSIDSDSSSEFESSSEEESDEKLDTNPEKPMTEEEHKALKSELDALTGQKNDIGDTQIDVASDSESEIENVDDYFAGAGNFGFEFMEDDEDDAGPSGGAVILSTHEAPLPPVLQPPLSRLPQGQGLSLAGDVVSWMREKKVEAWVNEQKEKIVQEDLNKQGRAHMATSVTTKDQGNLAKDGEAVGDMSIESIQDRDTSVQTEDAQKPQPAQSNFSSAGTVVIRALQSRPGDYDEGWLEEGSVLCWENGRVLGIIHETFGPLTSPFYSVRLPPPPHPYPELDSLASGTRLFYPLNPLYRSFVNMSALHDPRLKGSDASNIYDEEIGEDEQEWSDDEIEAAAKRNRKNKKGKRRQPKTSSFVETPRTDCSPLHLDQSVDGARSNAGSVYDGYSLGGNRDLNSRGRRGQGRDRGRGRGRNGPQGNDRQFFPLPLNPMQNQQAYFQPPQPYFNAWQQPVIPDLGSFSQMMAYPHAPGQDSQNVYQPNQPSIGMPLPMFPQQAPVPSGVAINPRFASQYQMMMNMEQLSGQQNGESSQMNGYGQHNQQGYE</sequence>
<evidence type="ECO:0000256" key="1">
    <source>
        <dbReference type="ARBA" id="ARBA00004123"/>
    </source>
</evidence>
<keyword evidence="7" id="KW-0694">RNA-binding</keyword>
<feature type="compositionally biased region" description="Acidic residues" evidence="9">
    <location>
        <begin position="125"/>
        <end position="139"/>
    </location>
</feature>
<keyword evidence="11" id="KW-1185">Reference proteome</keyword>
<feature type="compositionally biased region" description="Polar residues" evidence="9">
    <location>
        <begin position="316"/>
        <end position="333"/>
    </location>
</feature>
<dbReference type="InterPro" id="IPR007504">
    <property type="entry name" value="H/ACA_rnp_Gar1/Naf1"/>
</dbReference>
<keyword evidence="8" id="KW-0539">Nucleus</keyword>
<evidence type="ECO:0000256" key="2">
    <source>
        <dbReference type="ARBA" id="ARBA00009801"/>
    </source>
</evidence>
<feature type="region of interest" description="Disordered" evidence="9">
    <location>
        <begin position="92"/>
        <end position="173"/>
    </location>
</feature>
<evidence type="ECO:0000256" key="6">
    <source>
        <dbReference type="ARBA" id="ARBA00022553"/>
    </source>
</evidence>
<feature type="compositionally biased region" description="Basic and acidic residues" evidence="9">
    <location>
        <begin position="140"/>
        <end position="161"/>
    </location>
</feature>
<keyword evidence="6" id="KW-0597">Phosphoprotein</keyword>
<feature type="region of interest" description="Disordered" evidence="9">
    <location>
        <begin position="312"/>
        <end position="333"/>
    </location>
</feature>
<dbReference type="InterPro" id="IPR040309">
    <property type="entry name" value="Naf1"/>
</dbReference>
<protein>
    <recommendedName>
        <fullName evidence="3">H/ACA ribonucleoprotein complex non-core subunit NAF1</fullName>
    </recommendedName>
</protein>
<reference evidence="10" key="2">
    <citation type="journal article" date="2022" name="Elife">
        <title>Obligate sexual reproduction of a homothallic fungus closely related to the Cryptococcus pathogenic species complex.</title>
        <authorList>
            <person name="Passer A.R."/>
            <person name="Clancey S.A."/>
            <person name="Shea T."/>
            <person name="David-Palma M."/>
            <person name="Averette A.F."/>
            <person name="Boekhout T."/>
            <person name="Porcel B.M."/>
            <person name="Nowrousian M."/>
            <person name="Cuomo C.A."/>
            <person name="Sun S."/>
            <person name="Heitman J."/>
            <person name="Coelho M.A."/>
        </authorList>
    </citation>
    <scope>NUCLEOTIDE SEQUENCE</scope>
    <source>
        <strain evidence="10">CBS 7841</strain>
    </source>
</reference>
<dbReference type="PANTHER" id="PTHR31633">
    <property type="entry name" value="H/ACA RIBONUCLEOPROTEIN COMPLEX NON-CORE SUBUNIT NAF1"/>
    <property type="match status" value="1"/>
</dbReference>
<dbReference type="PANTHER" id="PTHR31633:SF1">
    <property type="entry name" value="H_ACA RIBONUCLEOPROTEIN COMPLEX NON-CORE SUBUNIT NAF1"/>
    <property type="match status" value="1"/>
</dbReference>
<dbReference type="KEGG" id="cdep:91086365"/>
<feature type="region of interest" description="Disordered" evidence="9">
    <location>
        <begin position="459"/>
        <end position="543"/>
    </location>
</feature>
<dbReference type="GO" id="GO:0001522">
    <property type="term" value="P:pseudouridine synthesis"/>
    <property type="evidence" value="ECO:0007669"/>
    <property type="project" value="InterPro"/>
</dbReference>
<comment type="similarity">
    <text evidence="2">Belongs to the NAF1 family.</text>
</comment>
<evidence type="ECO:0000256" key="3">
    <source>
        <dbReference type="ARBA" id="ARBA00021438"/>
    </source>
</evidence>